<dbReference type="Proteomes" id="UP001201273">
    <property type="component" value="Unassembled WGS sequence"/>
</dbReference>
<evidence type="ECO:0000313" key="1">
    <source>
        <dbReference type="EMBL" id="MCE2595926.1"/>
    </source>
</evidence>
<dbReference type="RefSeq" id="WP_233053590.1">
    <property type="nucleotide sequence ID" value="NZ_JAIMJA010000014.1"/>
</dbReference>
<proteinExistence type="predicted"/>
<comment type="caution">
    <text evidence="1">The sequence shown here is derived from an EMBL/GenBank/DDBJ whole genome shotgun (WGS) entry which is preliminary data.</text>
</comment>
<keyword evidence="2" id="KW-1185">Reference proteome</keyword>
<evidence type="ECO:0000313" key="2">
    <source>
        <dbReference type="Proteomes" id="UP001201273"/>
    </source>
</evidence>
<reference evidence="1 2" key="1">
    <citation type="journal article" date="2022" name="Environ. Microbiol. Rep.">
        <title>Eco-phylogenetic analyses reveal divergent evolution of vitamin B12 metabolism in the marine bacterial family 'Psychromonadaceae'.</title>
        <authorList>
            <person name="Jin X."/>
            <person name="Yang Y."/>
            <person name="Cao H."/>
            <person name="Gao B."/>
            <person name="Zhao Z."/>
        </authorList>
    </citation>
    <scope>NUCLEOTIDE SEQUENCE [LARGE SCALE GENOMIC DNA]</scope>
    <source>
        <strain evidence="1 2">MKS20</strain>
    </source>
</reference>
<dbReference type="InterPro" id="IPR019231">
    <property type="entry name" value="DUF2170"/>
</dbReference>
<sequence length="137" mass="15307">MNIHKIATYLNGLTDQSDTGLIFDCVPIAGEVDVLRVDIQGREEIPVFVSVTGDQILCISYLWGEEEVIEGKKAEMMEAMLEMNIPMPLSSFARIEHKYVIFGALSEHSTLADIEHEVSVLSDNSLEVITEMADYLK</sequence>
<accession>A0ABS8WDU4</accession>
<protein>
    <submittedName>
        <fullName evidence="1">YjfI family protein</fullName>
    </submittedName>
</protein>
<dbReference type="EMBL" id="JAIMJA010000014">
    <property type="protein sequence ID" value="MCE2595926.1"/>
    <property type="molecule type" value="Genomic_DNA"/>
</dbReference>
<name>A0ABS8WDU4_9GAMM</name>
<gene>
    <name evidence="1" type="ORF">K6Y31_14020</name>
</gene>
<dbReference type="Pfam" id="PF09938">
    <property type="entry name" value="DUF2170"/>
    <property type="match status" value="1"/>
</dbReference>
<organism evidence="1 2">
    <name type="scientific">Motilimonas cestriensis</name>
    <dbReference type="NCBI Taxonomy" id="2742685"/>
    <lineage>
        <taxon>Bacteria</taxon>
        <taxon>Pseudomonadati</taxon>
        <taxon>Pseudomonadota</taxon>
        <taxon>Gammaproteobacteria</taxon>
        <taxon>Alteromonadales</taxon>
        <taxon>Alteromonadales genera incertae sedis</taxon>
        <taxon>Motilimonas</taxon>
    </lineage>
</organism>